<name>G9XUC9_DESHA</name>
<dbReference type="EMBL" id="AFZX01000119">
    <property type="protein sequence ID" value="EHL04740.1"/>
    <property type="molecule type" value="Genomic_DNA"/>
</dbReference>
<evidence type="ECO:0000313" key="2">
    <source>
        <dbReference type="EMBL" id="EHL04740.1"/>
    </source>
</evidence>
<comment type="caution">
    <text evidence="2">The sequence shown here is derived from an EMBL/GenBank/DDBJ whole genome shotgun (WGS) entry which is preliminary data.</text>
</comment>
<accession>G9XUC9</accession>
<dbReference type="AlphaFoldDB" id="G9XUC9"/>
<reference evidence="2 3" key="1">
    <citation type="submission" date="2011-08" db="EMBL/GenBank/DDBJ databases">
        <authorList>
            <person name="Weinstock G."/>
            <person name="Sodergren E."/>
            <person name="Clifton S."/>
            <person name="Fulton L."/>
            <person name="Fulton B."/>
            <person name="Courtney L."/>
            <person name="Fronick C."/>
            <person name="Harrison M."/>
            <person name="Strong C."/>
            <person name="Farmer C."/>
            <person name="Delahaunty K."/>
            <person name="Markovic C."/>
            <person name="Hall O."/>
            <person name="Minx P."/>
            <person name="Tomlinson C."/>
            <person name="Mitreva M."/>
            <person name="Hou S."/>
            <person name="Chen J."/>
            <person name="Wollam A."/>
            <person name="Pepin K.H."/>
            <person name="Johnson M."/>
            <person name="Bhonagiri V."/>
            <person name="Zhang X."/>
            <person name="Suruliraj S."/>
            <person name="Warren W."/>
            <person name="Chinwalla A."/>
            <person name="Mardis E.R."/>
            <person name="Wilson R.K."/>
        </authorList>
    </citation>
    <scope>NUCLEOTIDE SEQUENCE [LARGE SCALE GENOMIC DNA]</scope>
    <source>
        <strain evidence="2 3">DP7</strain>
    </source>
</reference>
<feature type="region of interest" description="Disordered" evidence="1">
    <location>
        <begin position="58"/>
        <end position="90"/>
    </location>
</feature>
<feature type="non-terminal residue" evidence="2">
    <location>
        <position position="90"/>
    </location>
</feature>
<gene>
    <name evidence="2" type="ORF">HMPREF0322_04587</name>
</gene>
<evidence type="ECO:0000256" key="1">
    <source>
        <dbReference type="SAM" id="MobiDB-lite"/>
    </source>
</evidence>
<proteinExistence type="predicted"/>
<protein>
    <submittedName>
        <fullName evidence="2">Uncharacterized protein</fullName>
    </submittedName>
</protein>
<dbReference type="Proteomes" id="UP000004416">
    <property type="component" value="Unassembled WGS sequence"/>
</dbReference>
<evidence type="ECO:0000313" key="3">
    <source>
        <dbReference type="Proteomes" id="UP000004416"/>
    </source>
</evidence>
<sequence length="90" mass="9738">MGLFRFSLEAGAVCEAFLGAVQVFSEPFLRAFSRGAPTLPPQAASVKTEKAAQVIIRNSPADPSESCMQNPKKQPKDFALRKGANLSERK</sequence>
<organism evidence="2 3">
    <name type="scientific">Desulfitobacterium hafniense DP7</name>
    <dbReference type="NCBI Taxonomy" id="537010"/>
    <lineage>
        <taxon>Bacteria</taxon>
        <taxon>Bacillati</taxon>
        <taxon>Bacillota</taxon>
        <taxon>Clostridia</taxon>
        <taxon>Eubacteriales</taxon>
        <taxon>Desulfitobacteriaceae</taxon>
        <taxon>Desulfitobacterium</taxon>
    </lineage>
</organism>
<dbReference type="HOGENOM" id="CLU_2445801_0_0_9"/>